<protein>
    <recommendedName>
        <fullName evidence="3">DUF3828 domain-containing protein</fullName>
    </recommendedName>
</protein>
<organism evidence="1 2">
    <name type="scientific">Adhaeribacter terrigena</name>
    <dbReference type="NCBI Taxonomy" id="2793070"/>
    <lineage>
        <taxon>Bacteria</taxon>
        <taxon>Pseudomonadati</taxon>
        <taxon>Bacteroidota</taxon>
        <taxon>Cytophagia</taxon>
        <taxon>Cytophagales</taxon>
        <taxon>Hymenobacteraceae</taxon>
        <taxon>Adhaeribacter</taxon>
    </lineage>
</organism>
<proteinExistence type="predicted"/>
<name>A0ABS1C3L8_9BACT</name>
<keyword evidence="2" id="KW-1185">Reference proteome</keyword>
<evidence type="ECO:0000313" key="1">
    <source>
        <dbReference type="EMBL" id="MBK0403233.1"/>
    </source>
</evidence>
<evidence type="ECO:0000313" key="2">
    <source>
        <dbReference type="Proteomes" id="UP000644147"/>
    </source>
</evidence>
<gene>
    <name evidence="1" type="ORF">I5M27_09565</name>
</gene>
<comment type="caution">
    <text evidence="1">The sequence shown here is derived from an EMBL/GenBank/DDBJ whole genome shotgun (WGS) entry which is preliminary data.</text>
</comment>
<dbReference type="EMBL" id="JAEHFX010000004">
    <property type="protein sequence ID" value="MBK0403233.1"/>
    <property type="molecule type" value="Genomic_DNA"/>
</dbReference>
<dbReference type="RefSeq" id="WP_200505988.1">
    <property type="nucleotide sequence ID" value="NZ_JAEHFX010000004.1"/>
</dbReference>
<dbReference type="PROSITE" id="PS51257">
    <property type="entry name" value="PROKAR_LIPOPROTEIN"/>
    <property type="match status" value="1"/>
</dbReference>
<accession>A0ABS1C3L8</accession>
<sequence length="194" mass="22452">MKNIAVALCFLFIIGCNSKEGITETRKNDEIQNESSNQKQKVDSTIKHFLIWYRDNYKELSQIDFATKEKNDRYYVVNFDNVNLFIEKLRASGYLSDAYLANLKQYFNDCNKSLLEEKIEEGEIDCLGFDLILNTHEIDESLSKVETAKIRNTILKSDSATANIELVYKLKFALSENSSFWKIDKIEALPDDAF</sequence>
<evidence type="ECO:0008006" key="3">
    <source>
        <dbReference type="Google" id="ProtNLM"/>
    </source>
</evidence>
<reference evidence="1 2" key="1">
    <citation type="submission" date="2020-12" db="EMBL/GenBank/DDBJ databases">
        <title>Bacterial novel species Adhaeribacter sp. BT258 isolated from soil.</title>
        <authorList>
            <person name="Jung H.-Y."/>
        </authorList>
    </citation>
    <scope>NUCLEOTIDE SEQUENCE [LARGE SCALE GENOMIC DNA]</scope>
    <source>
        <strain evidence="1 2">BT258</strain>
    </source>
</reference>
<dbReference type="Proteomes" id="UP000644147">
    <property type="component" value="Unassembled WGS sequence"/>
</dbReference>